<dbReference type="Proteomes" id="UP000694389">
    <property type="component" value="Unassembled WGS sequence"/>
</dbReference>
<dbReference type="PANTHER" id="PTHR16277">
    <property type="entry name" value="CELL DIVISION CYCLE ASSOCIATED PROTEIN 4/SERTA DOMAIN-CONTAINING PROTEIN 2"/>
    <property type="match status" value="1"/>
</dbReference>
<feature type="region of interest" description="Disordered" evidence="1">
    <location>
        <begin position="242"/>
        <end position="277"/>
    </location>
</feature>
<name>A0A8P4KIG5_DICLA</name>
<organism evidence="3 4">
    <name type="scientific">Dicentrarchus labrax</name>
    <name type="common">European seabass</name>
    <name type="synonym">Morone labrax</name>
    <dbReference type="NCBI Taxonomy" id="13489"/>
    <lineage>
        <taxon>Eukaryota</taxon>
        <taxon>Metazoa</taxon>
        <taxon>Chordata</taxon>
        <taxon>Craniata</taxon>
        <taxon>Vertebrata</taxon>
        <taxon>Euteleostomi</taxon>
        <taxon>Actinopterygii</taxon>
        <taxon>Neopterygii</taxon>
        <taxon>Teleostei</taxon>
        <taxon>Neoteleostei</taxon>
        <taxon>Acanthomorphata</taxon>
        <taxon>Eupercaria</taxon>
        <taxon>Moronidae</taxon>
        <taxon>Dicentrarchus</taxon>
    </lineage>
</organism>
<sequence>MRVSDFSAPSLNAAAAHSLPREWRRRRLDQRANGPITAADELLRSGSSPPLLTPALLLGPPRLGLLPPLDGPNIPHIPAARQQRNAATTRNEATTRRIHTPHDTFEEHVRSMLGRGVKRKWSCLEELEAEMVPAAAEKEKNGEEDKENEDGFLVGPSKSDMTHLQQRQLVLGLCLEKLQHYQAGVELSLRRSVLLINTLKQIQEDMQSDGVETCPPEVLLNGVHTDSCLLRDDFREDMPVTCPGCAEDDEDNLSPPLSPEFPSQEANSSPEQQKSLPAATVNAFSDAVNAMGYLSDLALDDIFEDIDTSMYETSDLPSAWSAGSLWPVSVSLWADEDVKMRSSNHASAGSLQSCLTDLNELDHIMEILVKS</sequence>
<dbReference type="InterPro" id="IPR052262">
    <property type="entry name" value="E2F-SERTA_domain_protein"/>
</dbReference>
<evidence type="ECO:0000256" key="1">
    <source>
        <dbReference type="SAM" id="MobiDB-lite"/>
    </source>
</evidence>
<reference evidence="3" key="2">
    <citation type="submission" date="2025-09" db="UniProtKB">
        <authorList>
            <consortium name="Ensembl"/>
        </authorList>
    </citation>
    <scope>IDENTIFICATION</scope>
</reference>
<dbReference type="Pfam" id="PF06031">
    <property type="entry name" value="SERTA"/>
    <property type="match status" value="1"/>
</dbReference>
<dbReference type="InterPro" id="IPR009263">
    <property type="entry name" value="SERTA_dom"/>
</dbReference>
<evidence type="ECO:0000313" key="3">
    <source>
        <dbReference type="Ensembl" id="ENSDLAP00005076283.1"/>
    </source>
</evidence>
<accession>A0A8P4KIG5</accession>
<dbReference type="PROSITE" id="PS51053">
    <property type="entry name" value="SERTA"/>
    <property type="match status" value="1"/>
</dbReference>
<proteinExistence type="predicted"/>
<evidence type="ECO:0000313" key="4">
    <source>
        <dbReference type="Proteomes" id="UP000694389"/>
    </source>
</evidence>
<dbReference type="AlphaFoldDB" id="A0A8P4KIG5"/>
<feature type="compositionally biased region" description="Polar residues" evidence="1">
    <location>
        <begin position="264"/>
        <end position="275"/>
    </location>
</feature>
<protein>
    <recommendedName>
        <fullName evidence="2">SERTA domain-containing protein</fullName>
    </recommendedName>
</protein>
<dbReference type="GeneTree" id="ENSGT00530000063867"/>
<dbReference type="Ensembl" id="ENSDLAT00005079522.1">
    <property type="protein sequence ID" value="ENSDLAP00005076283.1"/>
    <property type="gene ID" value="ENSDLAG00005027228.1"/>
</dbReference>
<dbReference type="PANTHER" id="PTHR16277:SF16">
    <property type="entry name" value="SERTA DOMAIN-CONTAINING PROTEIN"/>
    <property type="match status" value="1"/>
</dbReference>
<reference evidence="3" key="1">
    <citation type="submission" date="2025-08" db="UniProtKB">
        <authorList>
            <consortium name="Ensembl"/>
        </authorList>
    </citation>
    <scope>IDENTIFICATION</scope>
</reference>
<dbReference type="GO" id="GO:0005634">
    <property type="term" value="C:nucleus"/>
    <property type="evidence" value="ECO:0007669"/>
    <property type="project" value="TreeGrafter"/>
</dbReference>
<keyword evidence="4" id="KW-1185">Reference proteome</keyword>
<evidence type="ECO:0000259" key="2">
    <source>
        <dbReference type="PROSITE" id="PS51053"/>
    </source>
</evidence>
<feature type="domain" description="SERTA" evidence="2">
    <location>
        <begin position="163"/>
        <end position="210"/>
    </location>
</feature>